<evidence type="ECO:0000313" key="2">
    <source>
        <dbReference type="Proteomes" id="UP000322873"/>
    </source>
</evidence>
<name>A0A5M9JKI2_MONFR</name>
<dbReference type="EMBL" id="VICG01000010">
    <property type="protein sequence ID" value="KAA8568246.1"/>
    <property type="molecule type" value="Genomic_DNA"/>
</dbReference>
<comment type="caution">
    <text evidence="1">The sequence shown here is derived from an EMBL/GenBank/DDBJ whole genome shotgun (WGS) entry which is preliminary data.</text>
</comment>
<protein>
    <submittedName>
        <fullName evidence="1">Uncharacterized protein</fullName>
    </submittedName>
</protein>
<sequence length="190" mass="20227">MSATMIARPPITPKTTPSITAGERVSWELVSMVLLLVPLGFPTLMVSVLGAVVDDLDVCVDDDDDDDSGFSVGAASEVSKGCPKVAMADVVVTKLASHVDQLCLSLHVNESFPSPPLLNARKVLPQLLVQACLSTQIPGQPHRLASVTAVEQAPKHQPILINQASLSHVQSHAESWNVVIPHMTKHPIVV</sequence>
<reference evidence="1 2" key="1">
    <citation type="submission" date="2019-06" db="EMBL/GenBank/DDBJ databases">
        <title>Genome Sequence of the Brown Rot Fungal Pathogen Monilinia fructicola.</title>
        <authorList>
            <person name="De Miccolis Angelini R.M."/>
            <person name="Landi L."/>
            <person name="Abate D."/>
            <person name="Pollastro S."/>
            <person name="Romanazzi G."/>
            <person name="Faretra F."/>
        </authorList>
    </citation>
    <scope>NUCLEOTIDE SEQUENCE [LARGE SCALE GENOMIC DNA]</scope>
    <source>
        <strain evidence="1 2">Mfrc123</strain>
    </source>
</reference>
<accession>A0A5M9JKI2</accession>
<gene>
    <name evidence="1" type="ORF">EYC84_008626</name>
</gene>
<evidence type="ECO:0000313" key="1">
    <source>
        <dbReference type="EMBL" id="KAA8568246.1"/>
    </source>
</evidence>
<organism evidence="1 2">
    <name type="scientific">Monilinia fructicola</name>
    <name type="common">Brown rot fungus</name>
    <name type="synonym">Ciboria fructicola</name>
    <dbReference type="NCBI Taxonomy" id="38448"/>
    <lineage>
        <taxon>Eukaryota</taxon>
        <taxon>Fungi</taxon>
        <taxon>Dikarya</taxon>
        <taxon>Ascomycota</taxon>
        <taxon>Pezizomycotina</taxon>
        <taxon>Leotiomycetes</taxon>
        <taxon>Helotiales</taxon>
        <taxon>Sclerotiniaceae</taxon>
        <taxon>Monilinia</taxon>
    </lineage>
</organism>
<proteinExistence type="predicted"/>
<dbReference type="AlphaFoldDB" id="A0A5M9JKI2"/>
<keyword evidence="2" id="KW-1185">Reference proteome</keyword>
<dbReference type="Proteomes" id="UP000322873">
    <property type="component" value="Unassembled WGS sequence"/>
</dbReference>